<protein>
    <submittedName>
        <fullName evidence="5">Photosynthetic reaction center H subunit</fullName>
    </submittedName>
</protein>
<feature type="region of interest" description="Disordered" evidence="1">
    <location>
        <begin position="102"/>
        <end position="123"/>
    </location>
</feature>
<evidence type="ECO:0000313" key="5">
    <source>
        <dbReference type="EMBL" id="SDE06939.1"/>
    </source>
</evidence>
<dbReference type="Gene3D" id="4.10.540.10">
    <property type="entry name" value="Photosynthetic reaction centre, H subunit, N-terminal domain"/>
    <property type="match status" value="1"/>
</dbReference>
<name>A0A1G6ZWN0_9PROT</name>
<evidence type="ECO:0000259" key="4">
    <source>
        <dbReference type="Pfam" id="PF05239"/>
    </source>
</evidence>
<dbReference type="SUPFAM" id="SSF81490">
    <property type="entry name" value="Photosystem II reaction centre subunit H, transmembrane region"/>
    <property type="match status" value="1"/>
</dbReference>
<keyword evidence="2" id="KW-0812">Transmembrane</keyword>
<dbReference type="RefSeq" id="WP_092783449.1">
    <property type="nucleotide sequence ID" value="NZ_FNAP01000003.1"/>
</dbReference>
<dbReference type="Gene3D" id="3.90.50.10">
    <property type="entry name" value="Photosynthetic Reaction Center, subunit H, domain 2"/>
    <property type="match status" value="1"/>
</dbReference>
<dbReference type="InterPro" id="IPR011033">
    <property type="entry name" value="PRC_barrel-like_sf"/>
</dbReference>
<dbReference type="NCBIfam" id="TIGR01150">
    <property type="entry name" value="puhA"/>
    <property type="match status" value="1"/>
</dbReference>
<reference evidence="5 6" key="1">
    <citation type="submission" date="2016-10" db="EMBL/GenBank/DDBJ databases">
        <authorList>
            <person name="de Groot N.N."/>
        </authorList>
    </citation>
    <scope>NUCLEOTIDE SEQUENCE [LARGE SCALE GENOMIC DNA]</scope>
    <source>
        <strain evidence="5 6">ATCC 700224</strain>
    </source>
</reference>
<keyword evidence="2" id="KW-0472">Membrane</keyword>
<dbReference type="InterPro" id="IPR014747">
    <property type="entry name" value="Bac_photo_RC_H_C"/>
</dbReference>
<evidence type="ECO:0000256" key="2">
    <source>
        <dbReference type="SAM" id="Phobius"/>
    </source>
</evidence>
<gene>
    <name evidence="5" type="ORF">SAMN05421720_10372</name>
</gene>
<evidence type="ECO:0000313" key="6">
    <source>
        <dbReference type="Proteomes" id="UP000199412"/>
    </source>
</evidence>
<sequence length="271" mass="30161">MELPIGALTAYMDIAQVALWTFWLFFFGLVFYLRREDRREGYPLEADTTGRLEKHGLIWVPKPKTFNLYHGGSVSKPDFKRDTRPVKARRAYPWPGSPIIPTGSNPQADCVGPASYAQREDKPELDMENKPKIVPMRTQKEFFMEKNSPDPRGLKVMGSDGKFAGTISDIWVDVPEIMVRYLEVELSGGAKPAPKAAGAEGAAPAAPKAKTVLLPINFADVWRREGYVKVAAIRSDQFAQVPATAKPNQVTKLEEDKICAFYGGGFFFAQS</sequence>
<dbReference type="InterPro" id="IPR027275">
    <property type="entry name" value="PRC-brl_dom"/>
</dbReference>
<dbReference type="InterPro" id="IPR015810">
    <property type="entry name" value="Photo_RC_H_N"/>
</dbReference>
<dbReference type="SUPFAM" id="SSF50346">
    <property type="entry name" value="PRC-barrel domain"/>
    <property type="match status" value="1"/>
</dbReference>
<dbReference type="EMBL" id="FNAP01000003">
    <property type="protein sequence ID" value="SDE06939.1"/>
    <property type="molecule type" value="Genomic_DNA"/>
</dbReference>
<dbReference type="Proteomes" id="UP000199412">
    <property type="component" value="Unassembled WGS sequence"/>
</dbReference>
<dbReference type="GO" id="GO:0030077">
    <property type="term" value="C:plasma membrane light-harvesting complex"/>
    <property type="evidence" value="ECO:0007669"/>
    <property type="project" value="InterPro"/>
</dbReference>
<organism evidence="5 6">
    <name type="scientific">Rhodospira trueperi</name>
    <dbReference type="NCBI Taxonomy" id="69960"/>
    <lineage>
        <taxon>Bacteria</taxon>
        <taxon>Pseudomonadati</taxon>
        <taxon>Pseudomonadota</taxon>
        <taxon>Alphaproteobacteria</taxon>
        <taxon>Rhodospirillales</taxon>
        <taxon>Rhodospirillaceae</taxon>
        <taxon>Rhodospira</taxon>
    </lineage>
</organism>
<proteinExistence type="predicted"/>
<keyword evidence="2" id="KW-1133">Transmembrane helix</keyword>
<feature type="domain" description="Photosynthetic reaction centre H subunit N-terminal" evidence="3">
    <location>
        <begin position="7"/>
        <end position="137"/>
    </location>
</feature>
<dbReference type="Pfam" id="PF03967">
    <property type="entry name" value="PRCH"/>
    <property type="match status" value="1"/>
</dbReference>
<feature type="domain" description="PRC-barrel" evidence="4">
    <location>
        <begin position="148"/>
        <end position="230"/>
    </location>
</feature>
<accession>A0A1G6ZWN0</accession>
<dbReference type="InterPro" id="IPR037097">
    <property type="entry name" value="Photo_RC_H_N_sf"/>
</dbReference>
<dbReference type="Pfam" id="PF05239">
    <property type="entry name" value="PRC"/>
    <property type="match status" value="1"/>
</dbReference>
<dbReference type="AlphaFoldDB" id="A0A1G6ZWN0"/>
<evidence type="ECO:0000256" key="1">
    <source>
        <dbReference type="SAM" id="MobiDB-lite"/>
    </source>
</evidence>
<dbReference type="OrthoDB" id="8557487at2"/>
<evidence type="ECO:0000259" key="3">
    <source>
        <dbReference type="Pfam" id="PF03967"/>
    </source>
</evidence>
<keyword evidence="6" id="KW-1185">Reference proteome</keyword>
<dbReference type="InterPro" id="IPR005652">
    <property type="entry name" value="Photo_RC_H"/>
</dbReference>
<feature type="transmembrane region" description="Helical" evidence="2">
    <location>
        <begin position="14"/>
        <end position="33"/>
    </location>
</feature>
<dbReference type="STRING" id="69960.SAMN05421720_10372"/>
<dbReference type="GO" id="GO:0019684">
    <property type="term" value="P:photosynthesis, light reaction"/>
    <property type="evidence" value="ECO:0007669"/>
    <property type="project" value="InterPro"/>
</dbReference>